<accession>A0AAN8RUB6</accession>
<dbReference type="AlphaFoldDB" id="A0AAN8RUB6"/>
<name>A0AAN8RUB6_POLSC</name>
<comment type="caution">
    <text evidence="1">The sequence shown here is derived from an EMBL/GenBank/DDBJ whole genome shotgun (WGS) entry which is preliminary data.</text>
</comment>
<evidence type="ECO:0000313" key="2">
    <source>
        <dbReference type="Proteomes" id="UP001372834"/>
    </source>
</evidence>
<reference evidence="1 2" key="1">
    <citation type="submission" date="2023-10" db="EMBL/GenBank/DDBJ databases">
        <title>Genomes of two closely related lineages of the louse Polyplax serrata with different host specificities.</title>
        <authorList>
            <person name="Martinu J."/>
            <person name="Tarabai H."/>
            <person name="Stefka J."/>
            <person name="Hypsa V."/>
        </authorList>
    </citation>
    <scope>NUCLEOTIDE SEQUENCE [LARGE SCALE GENOMIC DNA]</scope>
    <source>
        <strain evidence="1">HR10_N</strain>
    </source>
</reference>
<dbReference type="EMBL" id="JAWJWE010000038">
    <property type="protein sequence ID" value="KAK6623464.1"/>
    <property type="molecule type" value="Genomic_DNA"/>
</dbReference>
<gene>
    <name evidence="1" type="ORF">RUM43_009316</name>
</gene>
<sequence>METTRPGTTRLSRGLTPSLLTPVFSCFQTIRRIRRGKRIFMAVGSRGRRRKQNAAWWMPKNTTASLPSFCLALSHGGLDDFGGRDKKRFLHK</sequence>
<evidence type="ECO:0000313" key="1">
    <source>
        <dbReference type="EMBL" id="KAK6623464.1"/>
    </source>
</evidence>
<organism evidence="1 2">
    <name type="scientific">Polyplax serrata</name>
    <name type="common">Common mouse louse</name>
    <dbReference type="NCBI Taxonomy" id="468196"/>
    <lineage>
        <taxon>Eukaryota</taxon>
        <taxon>Metazoa</taxon>
        <taxon>Ecdysozoa</taxon>
        <taxon>Arthropoda</taxon>
        <taxon>Hexapoda</taxon>
        <taxon>Insecta</taxon>
        <taxon>Pterygota</taxon>
        <taxon>Neoptera</taxon>
        <taxon>Paraneoptera</taxon>
        <taxon>Psocodea</taxon>
        <taxon>Troctomorpha</taxon>
        <taxon>Phthiraptera</taxon>
        <taxon>Anoplura</taxon>
        <taxon>Polyplacidae</taxon>
        <taxon>Polyplax</taxon>
    </lineage>
</organism>
<dbReference type="Proteomes" id="UP001372834">
    <property type="component" value="Unassembled WGS sequence"/>
</dbReference>
<proteinExistence type="predicted"/>
<protein>
    <submittedName>
        <fullName evidence="1">Uncharacterized protein</fullName>
    </submittedName>
</protein>